<accession>A0A1R3JY93</accession>
<evidence type="ECO:0000259" key="4">
    <source>
        <dbReference type="Pfam" id="PF00171"/>
    </source>
</evidence>
<dbReference type="Pfam" id="PF00171">
    <property type="entry name" value="Aldedh"/>
    <property type="match status" value="1"/>
</dbReference>
<dbReference type="PROSITE" id="PS00687">
    <property type="entry name" value="ALDEHYDE_DEHYDR_GLU"/>
    <property type="match status" value="1"/>
</dbReference>
<dbReference type="SUPFAM" id="SSF53720">
    <property type="entry name" value="ALDH-like"/>
    <property type="match status" value="1"/>
</dbReference>
<dbReference type="GO" id="GO:0016620">
    <property type="term" value="F:oxidoreductase activity, acting on the aldehyde or oxo group of donors, NAD or NADP as acceptor"/>
    <property type="evidence" value="ECO:0007669"/>
    <property type="project" value="InterPro"/>
</dbReference>
<evidence type="ECO:0000256" key="3">
    <source>
        <dbReference type="RuleBase" id="RU003345"/>
    </source>
</evidence>
<keyword evidence="6" id="KW-1185">Reference proteome</keyword>
<protein>
    <recommendedName>
        <fullName evidence="4">Aldehyde dehydrogenase domain-containing protein</fullName>
    </recommendedName>
</protein>
<evidence type="ECO:0000256" key="1">
    <source>
        <dbReference type="ARBA" id="ARBA00023002"/>
    </source>
</evidence>
<dbReference type="AlphaFoldDB" id="A0A1R3JY93"/>
<dbReference type="Proteomes" id="UP000188268">
    <property type="component" value="Unassembled WGS sequence"/>
</dbReference>
<evidence type="ECO:0000256" key="2">
    <source>
        <dbReference type="PROSITE-ProRule" id="PRU10007"/>
    </source>
</evidence>
<reference evidence="5 6" key="1">
    <citation type="submission" date="2013-09" db="EMBL/GenBank/DDBJ databases">
        <title>Corchorus capsularis genome sequencing.</title>
        <authorList>
            <person name="Alam M."/>
            <person name="Haque M.S."/>
            <person name="Islam M.S."/>
            <person name="Emdad E.M."/>
            <person name="Islam M.M."/>
            <person name="Ahmed B."/>
            <person name="Halim A."/>
            <person name="Hossen Q.M.M."/>
            <person name="Hossain M.Z."/>
            <person name="Ahmed R."/>
            <person name="Khan M.M."/>
            <person name="Islam R."/>
            <person name="Rashid M.M."/>
            <person name="Khan S.A."/>
            <person name="Rahman M.S."/>
            <person name="Alam M."/>
        </authorList>
    </citation>
    <scope>NUCLEOTIDE SEQUENCE [LARGE SCALE GENOMIC DNA]</scope>
    <source>
        <strain evidence="6">cv. CVL-1</strain>
        <tissue evidence="5">Whole seedling</tissue>
    </source>
</reference>
<feature type="active site" evidence="2">
    <location>
        <position position="88"/>
    </location>
</feature>
<evidence type="ECO:0000313" key="6">
    <source>
        <dbReference type="Proteomes" id="UP000188268"/>
    </source>
</evidence>
<dbReference type="Gene3D" id="3.40.309.10">
    <property type="entry name" value="Aldehyde Dehydrogenase, Chain A, domain 2"/>
    <property type="match status" value="1"/>
</dbReference>
<dbReference type="OrthoDB" id="1729119at2759"/>
<dbReference type="InterPro" id="IPR016163">
    <property type="entry name" value="Ald_DH_C"/>
</dbReference>
<dbReference type="EMBL" id="AWWV01006792">
    <property type="protein sequence ID" value="OMO99770.1"/>
    <property type="molecule type" value="Genomic_DNA"/>
</dbReference>
<evidence type="ECO:0000313" key="5">
    <source>
        <dbReference type="EMBL" id="OMO99770.1"/>
    </source>
</evidence>
<organism evidence="5 6">
    <name type="scientific">Corchorus capsularis</name>
    <name type="common">Jute</name>
    <dbReference type="NCBI Taxonomy" id="210143"/>
    <lineage>
        <taxon>Eukaryota</taxon>
        <taxon>Viridiplantae</taxon>
        <taxon>Streptophyta</taxon>
        <taxon>Embryophyta</taxon>
        <taxon>Tracheophyta</taxon>
        <taxon>Spermatophyta</taxon>
        <taxon>Magnoliopsida</taxon>
        <taxon>eudicotyledons</taxon>
        <taxon>Gunneridae</taxon>
        <taxon>Pentapetalae</taxon>
        <taxon>rosids</taxon>
        <taxon>malvids</taxon>
        <taxon>Malvales</taxon>
        <taxon>Malvaceae</taxon>
        <taxon>Grewioideae</taxon>
        <taxon>Apeibeae</taxon>
        <taxon>Corchorus</taxon>
    </lineage>
</organism>
<dbReference type="STRING" id="210143.A0A1R3JY93"/>
<dbReference type="PANTHER" id="PTHR11699">
    <property type="entry name" value="ALDEHYDE DEHYDROGENASE-RELATED"/>
    <property type="match status" value="1"/>
</dbReference>
<dbReference type="InterPro" id="IPR016161">
    <property type="entry name" value="Ald_DH/histidinol_DH"/>
</dbReference>
<feature type="domain" description="Aldehyde dehydrogenase" evidence="4">
    <location>
        <begin position="109"/>
        <end position="154"/>
    </location>
</feature>
<comment type="caution">
    <text evidence="5">The sequence shown here is derived from an EMBL/GenBank/DDBJ whole genome shotgun (WGS) entry which is preliminary data.</text>
</comment>
<name>A0A1R3JY93_COCAP</name>
<dbReference type="InterPro" id="IPR015590">
    <property type="entry name" value="Aldehyde_DH_dom"/>
</dbReference>
<comment type="similarity">
    <text evidence="3">Belongs to the aldehyde dehydrogenase family.</text>
</comment>
<dbReference type="Gramene" id="OMO99770">
    <property type="protein sequence ID" value="OMO99770"/>
    <property type="gene ID" value="CCACVL1_03641"/>
</dbReference>
<gene>
    <name evidence="5" type="ORF">CCACVL1_03641</name>
</gene>
<keyword evidence="1 3" id="KW-0560">Oxidoreductase</keyword>
<proteinExistence type="inferred from homology"/>
<sequence length="158" mass="17312">MLRFADLPEKHTEEAATLKTWDNRKPYEQAANIEIPKVVAIYYAGRDLDEVIQRENATSYGLAASLSFTSKVVLGMASSNNLNPVTLELGGKSPFKLGILSRGGLNKVLTPQIDNAQFQEIFKYIRSGIEGGATLETGGQQLGSKGYFIKPTVLLSRF</sequence>
<dbReference type="InterPro" id="IPR029510">
    <property type="entry name" value="Ald_DH_CS_GLU"/>
</dbReference>